<comment type="caution">
    <text evidence="2">The sequence shown here is derived from an EMBL/GenBank/DDBJ whole genome shotgun (WGS) entry which is preliminary data.</text>
</comment>
<dbReference type="EMBL" id="JAIWQS010000011">
    <property type="protein sequence ID" value="KAJ8751571.1"/>
    <property type="molecule type" value="Genomic_DNA"/>
</dbReference>
<dbReference type="AlphaFoldDB" id="A0AAV8SH37"/>
<dbReference type="Proteomes" id="UP001159364">
    <property type="component" value="Linkage Group LG11"/>
</dbReference>
<dbReference type="InterPro" id="IPR053030">
    <property type="entry name" value="Ribosomal_biogenesis_FAF1-like"/>
</dbReference>
<organism evidence="2 3">
    <name type="scientific">Erythroxylum novogranatense</name>
    <dbReference type="NCBI Taxonomy" id="1862640"/>
    <lineage>
        <taxon>Eukaryota</taxon>
        <taxon>Viridiplantae</taxon>
        <taxon>Streptophyta</taxon>
        <taxon>Embryophyta</taxon>
        <taxon>Tracheophyta</taxon>
        <taxon>Spermatophyta</taxon>
        <taxon>Magnoliopsida</taxon>
        <taxon>eudicotyledons</taxon>
        <taxon>Gunneridae</taxon>
        <taxon>Pentapetalae</taxon>
        <taxon>rosids</taxon>
        <taxon>fabids</taxon>
        <taxon>Malpighiales</taxon>
        <taxon>Erythroxylaceae</taxon>
        <taxon>Erythroxylum</taxon>
    </lineage>
</organism>
<sequence>MRKRIQNRRSDDADSKQRNDNRRSDDADNKKRIQNRRTDDVDSKDRPRWNFKSIMEDISLIGASHLTWKERKELENRKVVSLGGKPPKKQRLPLSVARVQMKKQKEQEKKMVEESLILGRFGGRGGGTRKSWEKRKPEDTVLRSTEGHFRHGVLDVKHLLNPAPSRGNDIDTPMVDQGKKSKKKGSRKSKVKKKGGGRSRR</sequence>
<evidence type="ECO:0000313" key="3">
    <source>
        <dbReference type="Proteomes" id="UP001159364"/>
    </source>
</evidence>
<dbReference type="InterPro" id="IPR027973">
    <property type="entry name" value="FSAF1-like"/>
</dbReference>
<feature type="region of interest" description="Disordered" evidence="1">
    <location>
        <begin position="117"/>
        <end position="140"/>
    </location>
</feature>
<dbReference type="PANTHER" id="PTHR28096">
    <property type="entry name" value="PROTEIN FAF1"/>
    <property type="match status" value="1"/>
</dbReference>
<name>A0AAV8SH37_9ROSI</name>
<evidence type="ECO:0000313" key="2">
    <source>
        <dbReference type="EMBL" id="KAJ8751571.1"/>
    </source>
</evidence>
<dbReference type="PANTHER" id="PTHR28096:SF1">
    <property type="entry name" value="PROTEIN FAF1"/>
    <property type="match status" value="1"/>
</dbReference>
<reference evidence="2 3" key="1">
    <citation type="submission" date="2021-09" db="EMBL/GenBank/DDBJ databases">
        <title>Genomic insights and catalytic innovation underlie evolution of tropane alkaloids biosynthesis.</title>
        <authorList>
            <person name="Wang Y.-J."/>
            <person name="Tian T."/>
            <person name="Huang J.-P."/>
            <person name="Huang S.-X."/>
        </authorList>
    </citation>
    <scope>NUCLEOTIDE SEQUENCE [LARGE SCALE GENOMIC DNA]</scope>
    <source>
        <strain evidence="2">KIB-2018</strain>
        <tissue evidence="2">Leaf</tissue>
    </source>
</reference>
<evidence type="ECO:0000256" key="1">
    <source>
        <dbReference type="SAM" id="MobiDB-lite"/>
    </source>
</evidence>
<dbReference type="GO" id="GO:0005730">
    <property type="term" value="C:nucleolus"/>
    <property type="evidence" value="ECO:0007669"/>
    <property type="project" value="TreeGrafter"/>
</dbReference>
<feature type="compositionally biased region" description="Basic and acidic residues" evidence="1">
    <location>
        <begin position="8"/>
        <end position="46"/>
    </location>
</feature>
<keyword evidence="3" id="KW-1185">Reference proteome</keyword>
<protein>
    <submittedName>
        <fullName evidence="2">Uncharacterized protein</fullName>
    </submittedName>
</protein>
<gene>
    <name evidence="2" type="ORF">K2173_016816</name>
</gene>
<accession>A0AAV8SH37</accession>
<feature type="region of interest" description="Disordered" evidence="1">
    <location>
        <begin position="155"/>
        <end position="201"/>
    </location>
</feature>
<dbReference type="GO" id="GO:0000462">
    <property type="term" value="P:maturation of SSU-rRNA from tricistronic rRNA transcript (SSU-rRNA, 5.8S rRNA, LSU-rRNA)"/>
    <property type="evidence" value="ECO:0007669"/>
    <property type="project" value="TreeGrafter"/>
</dbReference>
<feature type="region of interest" description="Disordered" evidence="1">
    <location>
        <begin position="1"/>
        <end position="46"/>
    </location>
</feature>
<feature type="compositionally biased region" description="Basic residues" evidence="1">
    <location>
        <begin position="180"/>
        <end position="201"/>
    </location>
</feature>
<dbReference type="Pfam" id="PF15375">
    <property type="entry name" value="FSAF1"/>
    <property type="match status" value="1"/>
</dbReference>
<feature type="compositionally biased region" description="Basic and acidic residues" evidence="1">
    <location>
        <begin position="130"/>
        <end position="140"/>
    </location>
</feature>
<proteinExistence type="predicted"/>